<evidence type="ECO:0000256" key="1">
    <source>
        <dbReference type="SAM" id="Phobius"/>
    </source>
</evidence>
<keyword evidence="1" id="KW-0472">Membrane</keyword>
<sequence length="177" mass="20414">MLSRIVMAIELAAFVLPSLFPYTVFFIFMGLPSLIALPLSPLIMLHEGFHVYALMMMVSSFSISVLYVLMLVLMAKLFVSYMIGNKNTLKWWRRNIRICVIANGTLLIFVAFFILSNEFNWFRDNVVIHHGSGVTRFLELFYFSGLSFMIPVVHLLGLSYRPEFIIRYISEVSHENG</sequence>
<evidence type="ECO:0000313" key="3">
    <source>
        <dbReference type="Proteomes" id="UP000324285"/>
    </source>
</evidence>
<feature type="transmembrane region" description="Helical" evidence="1">
    <location>
        <begin position="140"/>
        <end position="160"/>
    </location>
</feature>
<reference evidence="2" key="1">
    <citation type="submission" date="2021-02" db="EMBL/GenBank/DDBJ databases">
        <title>Strain Y2R2, a novel species of the genus Halomonas.</title>
        <authorList>
            <person name="Huang H."/>
        </authorList>
    </citation>
    <scope>NUCLEOTIDE SEQUENCE</scope>
    <source>
        <strain evidence="2">Y2R2</strain>
    </source>
</reference>
<proteinExistence type="predicted"/>
<dbReference type="Proteomes" id="UP000324285">
    <property type="component" value="Chromosome"/>
</dbReference>
<gene>
    <name evidence="2" type="ORF">E4T21_11625</name>
</gene>
<protein>
    <submittedName>
        <fullName evidence="2">Uncharacterized protein</fullName>
    </submittedName>
</protein>
<keyword evidence="1" id="KW-0812">Transmembrane</keyword>
<evidence type="ECO:0000313" key="2">
    <source>
        <dbReference type="EMBL" id="QEM82125.1"/>
    </source>
</evidence>
<keyword evidence="3" id="KW-1185">Reference proteome</keyword>
<feature type="transmembrane region" description="Helical" evidence="1">
    <location>
        <begin position="96"/>
        <end position="115"/>
    </location>
</feature>
<dbReference type="EMBL" id="CP038437">
    <property type="protein sequence ID" value="QEM82125.1"/>
    <property type="molecule type" value="Genomic_DNA"/>
</dbReference>
<dbReference type="AlphaFoldDB" id="A0A5C1NJ42"/>
<keyword evidence="1" id="KW-1133">Transmembrane helix</keyword>
<organism evidence="2 3">
    <name type="scientific">Halomonas binhaiensis</name>
    <dbReference type="NCBI Taxonomy" id="2562282"/>
    <lineage>
        <taxon>Bacteria</taxon>
        <taxon>Pseudomonadati</taxon>
        <taxon>Pseudomonadota</taxon>
        <taxon>Gammaproteobacteria</taxon>
        <taxon>Oceanospirillales</taxon>
        <taxon>Halomonadaceae</taxon>
        <taxon>Halomonas</taxon>
    </lineage>
</organism>
<dbReference type="RefSeq" id="WP_149285135.1">
    <property type="nucleotide sequence ID" value="NZ_CP038437.2"/>
</dbReference>
<name>A0A5C1NJ42_9GAMM</name>
<feature type="transmembrane region" description="Helical" evidence="1">
    <location>
        <begin position="12"/>
        <end position="37"/>
    </location>
</feature>
<accession>A0A5C1NJ42</accession>
<dbReference type="KEGG" id="hbh:E4T21_11625"/>
<feature type="transmembrane region" description="Helical" evidence="1">
    <location>
        <begin position="49"/>
        <end position="75"/>
    </location>
</feature>